<evidence type="ECO:0000313" key="10">
    <source>
        <dbReference type="Proteomes" id="UP000567795"/>
    </source>
</evidence>
<feature type="compositionally biased region" description="Pro residues" evidence="6">
    <location>
        <begin position="17"/>
        <end position="29"/>
    </location>
</feature>
<keyword evidence="5 7" id="KW-0472">Membrane</keyword>
<name>A0A852ZX22_9ACTN</name>
<comment type="caution">
    <text evidence="9">The sequence shown here is derived from an EMBL/GenBank/DDBJ whole genome shotgun (WGS) entry which is preliminary data.</text>
</comment>
<dbReference type="PANTHER" id="PTHR36115">
    <property type="entry name" value="PROLINE-RICH ANTIGEN HOMOLOG-RELATED"/>
    <property type="match status" value="1"/>
</dbReference>
<evidence type="ECO:0000256" key="5">
    <source>
        <dbReference type="ARBA" id="ARBA00023136"/>
    </source>
</evidence>
<dbReference type="PANTHER" id="PTHR36115:SF4">
    <property type="entry name" value="MEMBRANE PROTEIN"/>
    <property type="match status" value="1"/>
</dbReference>
<evidence type="ECO:0000256" key="6">
    <source>
        <dbReference type="SAM" id="MobiDB-lite"/>
    </source>
</evidence>
<dbReference type="InterPro" id="IPR051791">
    <property type="entry name" value="Pra-immunoreactive"/>
</dbReference>
<dbReference type="Proteomes" id="UP000567795">
    <property type="component" value="Unassembled WGS sequence"/>
</dbReference>
<evidence type="ECO:0000313" key="9">
    <source>
        <dbReference type="EMBL" id="NYI06247.1"/>
    </source>
</evidence>
<feature type="domain" description="RDD" evidence="8">
    <location>
        <begin position="60"/>
        <end position="209"/>
    </location>
</feature>
<proteinExistence type="predicted"/>
<keyword evidence="10" id="KW-1185">Reference proteome</keyword>
<protein>
    <submittedName>
        <fullName evidence="9">Putative RDD family membrane protein YckC</fullName>
    </submittedName>
</protein>
<sequence length="217" mass="23166">MPAAPGQPGPGGQPGFPGQPVPPPAPFPPAAAAAAADQDLPGWIPPPRSSPFEQQQARPATLGRRLVARLLDNVVVVGLSAAVGVPLLLASIAHIDGKIDAALQSGENVRVWLIDGTTSGYLGIWLATLLVLGFLYEALPTARWGRTLGKRLAKVRVVDIEAHDTPSFGQVVRRWLTGQLLGVLVIGIVDSLWCVFDRPWRQCWHDKMARTFVAGES</sequence>
<evidence type="ECO:0000259" key="8">
    <source>
        <dbReference type="Pfam" id="PF06271"/>
    </source>
</evidence>
<feature type="region of interest" description="Disordered" evidence="6">
    <location>
        <begin position="1"/>
        <end position="57"/>
    </location>
</feature>
<keyword evidence="2" id="KW-1003">Cell membrane</keyword>
<dbReference type="EMBL" id="JACBZD010000001">
    <property type="protein sequence ID" value="NYI06247.1"/>
    <property type="molecule type" value="Genomic_DNA"/>
</dbReference>
<dbReference type="GO" id="GO:0005886">
    <property type="term" value="C:plasma membrane"/>
    <property type="evidence" value="ECO:0007669"/>
    <property type="project" value="UniProtKB-SubCell"/>
</dbReference>
<evidence type="ECO:0000256" key="1">
    <source>
        <dbReference type="ARBA" id="ARBA00004651"/>
    </source>
</evidence>
<evidence type="ECO:0000256" key="7">
    <source>
        <dbReference type="SAM" id="Phobius"/>
    </source>
</evidence>
<evidence type="ECO:0000256" key="4">
    <source>
        <dbReference type="ARBA" id="ARBA00022989"/>
    </source>
</evidence>
<dbReference type="InterPro" id="IPR010432">
    <property type="entry name" value="RDD"/>
</dbReference>
<organism evidence="9 10">
    <name type="scientific">Allostreptomyces psammosilenae</name>
    <dbReference type="NCBI Taxonomy" id="1892865"/>
    <lineage>
        <taxon>Bacteria</taxon>
        <taxon>Bacillati</taxon>
        <taxon>Actinomycetota</taxon>
        <taxon>Actinomycetes</taxon>
        <taxon>Kitasatosporales</taxon>
        <taxon>Streptomycetaceae</taxon>
        <taxon>Allostreptomyces</taxon>
    </lineage>
</organism>
<comment type="subcellular location">
    <subcellularLocation>
        <location evidence="1">Cell membrane</location>
        <topology evidence="1">Multi-pass membrane protein</topology>
    </subcellularLocation>
</comment>
<feature type="transmembrane region" description="Helical" evidence="7">
    <location>
        <begin position="120"/>
        <end position="139"/>
    </location>
</feature>
<dbReference type="Pfam" id="PF06271">
    <property type="entry name" value="RDD"/>
    <property type="match status" value="1"/>
</dbReference>
<keyword evidence="4 7" id="KW-1133">Transmembrane helix</keyword>
<dbReference type="AlphaFoldDB" id="A0A852ZX22"/>
<reference evidence="9 10" key="1">
    <citation type="submission" date="2020-07" db="EMBL/GenBank/DDBJ databases">
        <title>Sequencing the genomes of 1000 actinobacteria strains.</title>
        <authorList>
            <person name="Klenk H.-P."/>
        </authorList>
    </citation>
    <scope>NUCLEOTIDE SEQUENCE [LARGE SCALE GENOMIC DNA]</scope>
    <source>
        <strain evidence="9 10">DSM 42178</strain>
    </source>
</reference>
<gene>
    <name evidence="9" type="ORF">FHU37_003190</name>
</gene>
<keyword evidence="3 7" id="KW-0812">Transmembrane</keyword>
<evidence type="ECO:0000256" key="3">
    <source>
        <dbReference type="ARBA" id="ARBA00022692"/>
    </source>
</evidence>
<accession>A0A852ZX22</accession>
<evidence type="ECO:0000256" key="2">
    <source>
        <dbReference type="ARBA" id="ARBA00022475"/>
    </source>
</evidence>
<feature type="transmembrane region" description="Helical" evidence="7">
    <location>
        <begin position="74"/>
        <end position="95"/>
    </location>
</feature>
<dbReference type="RefSeq" id="WP_246450957.1">
    <property type="nucleotide sequence ID" value="NZ_JACBZD010000001.1"/>
</dbReference>